<organism evidence="2 3">
    <name type="scientific">Rattus norvegicus</name>
    <name type="common">Rat</name>
    <dbReference type="NCBI Taxonomy" id="10116"/>
    <lineage>
        <taxon>Eukaryota</taxon>
        <taxon>Metazoa</taxon>
        <taxon>Chordata</taxon>
        <taxon>Craniata</taxon>
        <taxon>Vertebrata</taxon>
        <taxon>Euteleostomi</taxon>
        <taxon>Mammalia</taxon>
        <taxon>Eutheria</taxon>
        <taxon>Euarchontoglires</taxon>
        <taxon>Glires</taxon>
        <taxon>Rodentia</taxon>
        <taxon>Myomorpha</taxon>
        <taxon>Muroidea</taxon>
        <taxon>Muridae</taxon>
        <taxon>Murinae</taxon>
        <taxon>Rattus</taxon>
    </lineage>
</organism>
<gene>
    <name evidence="2 4" type="primary">Lat</name>
    <name evidence="2" type="ORF">rCG_39608</name>
</gene>
<accession>A6I939</accession>
<feature type="non-terminal residue" evidence="2">
    <location>
        <position position="101"/>
    </location>
</feature>
<evidence type="ECO:0000313" key="4">
    <source>
        <dbReference type="RGD" id="620802"/>
    </source>
</evidence>
<evidence type="ECO:0000256" key="1">
    <source>
        <dbReference type="SAM" id="SignalP"/>
    </source>
</evidence>
<dbReference type="RGD" id="620802">
    <property type="gene designation" value="Lat"/>
</dbReference>
<sequence>MNLVPAGLCHRIKATWPKISLLFYLFILLNWDGSCYVDQAGLEPVGDHPASVSQVLGLQVRTIIHSCQQHCEFWGPGRLGDGNYGLKTTFFFVGCLLNVYI</sequence>
<keyword evidence="1" id="KW-0732">Signal</keyword>
<dbReference type="EMBL" id="CH473956">
    <property type="protein sequence ID" value="EDM17491.1"/>
    <property type="molecule type" value="Genomic_DNA"/>
</dbReference>
<dbReference type="AlphaFoldDB" id="A6I939"/>
<feature type="chain" id="PRO_5039944415" evidence="1">
    <location>
        <begin position="36"/>
        <end position="101"/>
    </location>
</feature>
<name>A6I939_RAT</name>
<dbReference type="Proteomes" id="UP000234681">
    <property type="component" value="Chromosome 1"/>
</dbReference>
<evidence type="ECO:0000313" key="2">
    <source>
        <dbReference type="EMBL" id="EDM17491.1"/>
    </source>
</evidence>
<protein>
    <submittedName>
        <fullName evidence="2">Linker for activation of T cells, isoform CRA_c</fullName>
    </submittedName>
</protein>
<evidence type="ECO:0000313" key="3">
    <source>
        <dbReference type="Proteomes" id="UP000234681"/>
    </source>
</evidence>
<feature type="signal peptide" evidence="1">
    <location>
        <begin position="1"/>
        <end position="35"/>
    </location>
</feature>
<reference evidence="2 3" key="1">
    <citation type="submission" date="2005-09" db="EMBL/GenBank/DDBJ databases">
        <authorList>
            <person name="Mural R.J."/>
            <person name="Li P.W."/>
            <person name="Adams M.D."/>
            <person name="Amanatides P.G."/>
            <person name="Baden-Tillson H."/>
            <person name="Barnstead M."/>
            <person name="Chin S.H."/>
            <person name="Dew I."/>
            <person name="Evans C.A."/>
            <person name="Ferriera S."/>
            <person name="Flanigan M."/>
            <person name="Fosler C."/>
            <person name="Glodek A."/>
            <person name="Gu Z."/>
            <person name="Holt R.A."/>
            <person name="Jennings D."/>
            <person name="Kraft C.L."/>
            <person name="Lu F."/>
            <person name="Nguyen T."/>
            <person name="Nusskern D.R."/>
            <person name="Pfannkoch C.M."/>
            <person name="Sitter C."/>
            <person name="Sutton G.G."/>
            <person name="Venter J.C."/>
            <person name="Wang Z."/>
            <person name="Woodage T."/>
            <person name="Zheng X.H."/>
            <person name="Zhong F."/>
        </authorList>
    </citation>
    <scope>NUCLEOTIDE SEQUENCE [LARGE SCALE GENOMIC DNA]</scope>
    <source>
        <strain>BN</strain>
        <strain evidence="3">Sprague-Dawley</strain>
    </source>
</reference>
<proteinExistence type="predicted"/>